<organism evidence="10 11">
    <name type="scientific">Naematelia encephala</name>
    <dbReference type="NCBI Taxonomy" id="71784"/>
    <lineage>
        <taxon>Eukaryota</taxon>
        <taxon>Fungi</taxon>
        <taxon>Dikarya</taxon>
        <taxon>Basidiomycota</taxon>
        <taxon>Agaricomycotina</taxon>
        <taxon>Tremellomycetes</taxon>
        <taxon>Tremellales</taxon>
        <taxon>Naemateliaceae</taxon>
        <taxon>Naematelia</taxon>
    </lineage>
</organism>
<keyword evidence="7" id="KW-0539">Nucleus</keyword>
<keyword evidence="3" id="KW-0862">Zinc</keyword>
<reference evidence="10 11" key="1">
    <citation type="submission" date="2016-07" db="EMBL/GenBank/DDBJ databases">
        <title>Pervasive Adenine N6-methylation of Active Genes in Fungi.</title>
        <authorList>
            <consortium name="DOE Joint Genome Institute"/>
            <person name="Mondo S.J."/>
            <person name="Dannebaum R.O."/>
            <person name="Kuo R.C."/>
            <person name="Labutti K."/>
            <person name="Haridas S."/>
            <person name="Kuo A."/>
            <person name="Salamov A."/>
            <person name="Ahrendt S.R."/>
            <person name="Lipzen A."/>
            <person name="Sullivan W."/>
            <person name="Andreopoulos W.B."/>
            <person name="Clum A."/>
            <person name="Lindquist E."/>
            <person name="Daum C."/>
            <person name="Ramamoorthy G.K."/>
            <person name="Gryganskyi A."/>
            <person name="Culley D."/>
            <person name="Magnuson J.K."/>
            <person name="James T.Y."/>
            <person name="O'Malley M.A."/>
            <person name="Stajich J.E."/>
            <person name="Spatafora J.W."/>
            <person name="Visel A."/>
            <person name="Grigoriev I.V."/>
        </authorList>
    </citation>
    <scope>NUCLEOTIDE SEQUENCE [LARGE SCALE GENOMIC DNA]</scope>
    <source>
        <strain evidence="10 11">68-887.2</strain>
    </source>
</reference>
<gene>
    <name evidence="10" type="ORF">BCR39DRAFT_539242</name>
</gene>
<dbReference type="InterPro" id="IPR001138">
    <property type="entry name" value="Zn2Cys6_DnaBD"/>
</dbReference>
<dbReference type="InterPro" id="IPR051615">
    <property type="entry name" value="Transcr_Regulatory_Elem"/>
</dbReference>
<dbReference type="SMART" id="SM00066">
    <property type="entry name" value="GAL4"/>
    <property type="match status" value="1"/>
</dbReference>
<keyword evidence="5" id="KW-0238">DNA-binding</keyword>
<comment type="subcellular location">
    <subcellularLocation>
        <location evidence="1">Nucleus</location>
    </subcellularLocation>
</comment>
<evidence type="ECO:0000256" key="8">
    <source>
        <dbReference type="SAM" id="MobiDB-lite"/>
    </source>
</evidence>
<evidence type="ECO:0000256" key="7">
    <source>
        <dbReference type="ARBA" id="ARBA00023242"/>
    </source>
</evidence>
<evidence type="ECO:0000256" key="3">
    <source>
        <dbReference type="ARBA" id="ARBA00022833"/>
    </source>
</evidence>
<name>A0A1Y2AY00_9TREE</name>
<keyword evidence="11" id="KW-1185">Reference proteome</keyword>
<proteinExistence type="predicted"/>
<evidence type="ECO:0000313" key="10">
    <source>
        <dbReference type="EMBL" id="ORY27097.1"/>
    </source>
</evidence>
<dbReference type="Proteomes" id="UP000193986">
    <property type="component" value="Unassembled WGS sequence"/>
</dbReference>
<dbReference type="PANTHER" id="PTHR31313:SF81">
    <property type="entry name" value="TY1 ENHANCER ACTIVATOR"/>
    <property type="match status" value="1"/>
</dbReference>
<dbReference type="EMBL" id="MCFC01000041">
    <property type="protein sequence ID" value="ORY27097.1"/>
    <property type="molecule type" value="Genomic_DNA"/>
</dbReference>
<accession>A0A1Y2AY00</accession>
<sequence>MPVTATPSKRQRRSERSHVSRACDPCRGRKAKCSGDKPACQTCLRSGRTCVYASDADGRSTERTARQQVELLQSRLQEFESGMSGLDDSAETRDTRANWQPFPTGRLVLSANGNLHLLPSATFYHPAHAAPAWQQILEALEPRPVPLPGYLAPYLPFPMAQDHHRQILHNAFDNLLSFGMNSFEGVFLETMEADSNSRGLYFSPMLHLCCLGVGWRYCRDRRLFAMYHDQDTPYENRGDAFIQKAADLLLDDMAAPRLSTLLSLMLLTLYHIGMLKESLATSFTGENQVPAVLILYSDGNLHRYRLQVFCVSIR</sequence>
<keyword evidence="4" id="KW-0805">Transcription regulation</keyword>
<evidence type="ECO:0000256" key="4">
    <source>
        <dbReference type="ARBA" id="ARBA00023015"/>
    </source>
</evidence>
<dbReference type="GO" id="GO:0008270">
    <property type="term" value="F:zinc ion binding"/>
    <property type="evidence" value="ECO:0007669"/>
    <property type="project" value="InterPro"/>
</dbReference>
<keyword evidence="2" id="KW-0479">Metal-binding</keyword>
<evidence type="ECO:0000259" key="9">
    <source>
        <dbReference type="PROSITE" id="PS50048"/>
    </source>
</evidence>
<dbReference type="InParanoid" id="A0A1Y2AY00"/>
<dbReference type="OrthoDB" id="2563819at2759"/>
<dbReference type="Pfam" id="PF00172">
    <property type="entry name" value="Zn_clus"/>
    <property type="match status" value="1"/>
</dbReference>
<dbReference type="Gene3D" id="4.10.240.10">
    <property type="entry name" value="Zn(2)-C6 fungal-type DNA-binding domain"/>
    <property type="match status" value="1"/>
</dbReference>
<dbReference type="CDD" id="cd00067">
    <property type="entry name" value="GAL4"/>
    <property type="match status" value="1"/>
</dbReference>
<dbReference type="InterPro" id="IPR036864">
    <property type="entry name" value="Zn2-C6_fun-type_DNA-bd_sf"/>
</dbReference>
<feature type="region of interest" description="Disordered" evidence="8">
    <location>
        <begin position="1"/>
        <end position="22"/>
    </location>
</feature>
<dbReference type="SUPFAM" id="SSF57701">
    <property type="entry name" value="Zn2/Cys6 DNA-binding domain"/>
    <property type="match status" value="1"/>
</dbReference>
<evidence type="ECO:0000256" key="5">
    <source>
        <dbReference type="ARBA" id="ARBA00023125"/>
    </source>
</evidence>
<evidence type="ECO:0000313" key="11">
    <source>
        <dbReference type="Proteomes" id="UP000193986"/>
    </source>
</evidence>
<dbReference type="GO" id="GO:0005634">
    <property type="term" value="C:nucleus"/>
    <property type="evidence" value="ECO:0007669"/>
    <property type="project" value="UniProtKB-SubCell"/>
</dbReference>
<comment type="caution">
    <text evidence="10">The sequence shown here is derived from an EMBL/GenBank/DDBJ whole genome shotgun (WGS) entry which is preliminary data.</text>
</comment>
<feature type="domain" description="Zn(2)-C6 fungal-type" evidence="9">
    <location>
        <begin position="22"/>
        <end position="52"/>
    </location>
</feature>
<keyword evidence="6" id="KW-0804">Transcription</keyword>
<evidence type="ECO:0000256" key="2">
    <source>
        <dbReference type="ARBA" id="ARBA00022723"/>
    </source>
</evidence>
<evidence type="ECO:0000256" key="1">
    <source>
        <dbReference type="ARBA" id="ARBA00004123"/>
    </source>
</evidence>
<dbReference type="AlphaFoldDB" id="A0A1Y2AY00"/>
<evidence type="ECO:0000256" key="6">
    <source>
        <dbReference type="ARBA" id="ARBA00023163"/>
    </source>
</evidence>
<dbReference type="PROSITE" id="PS00463">
    <property type="entry name" value="ZN2_CY6_FUNGAL_1"/>
    <property type="match status" value="1"/>
</dbReference>
<dbReference type="GO" id="GO:0000981">
    <property type="term" value="F:DNA-binding transcription factor activity, RNA polymerase II-specific"/>
    <property type="evidence" value="ECO:0007669"/>
    <property type="project" value="InterPro"/>
</dbReference>
<dbReference type="PANTHER" id="PTHR31313">
    <property type="entry name" value="TY1 ENHANCER ACTIVATOR"/>
    <property type="match status" value="1"/>
</dbReference>
<protein>
    <recommendedName>
        <fullName evidence="9">Zn(2)-C6 fungal-type domain-containing protein</fullName>
    </recommendedName>
</protein>
<dbReference type="PROSITE" id="PS50048">
    <property type="entry name" value="ZN2_CY6_FUNGAL_2"/>
    <property type="match status" value="1"/>
</dbReference>
<dbReference type="GO" id="GO:0003677">
    <property type="term" value="F:DNA binding"/>
    <property type="evidence" value="ECO:0007669"/>
    <property type="project" value="UniProtKB-KW"/>
</dbReference>